<protein>
    <recommendedName>
        <fullName evidence="4">YncE family protein</fullName>
    </recommendedName>
</protein>
<name>A0AA37Q8E2_9BACT</name>
<proteinExistence type="predicted"/>
<feature type="signal peptide" evidence="1">
    <location>
        <begin position="1"/>
        <end position="15"/>
    </location>
</feature>
<dbReference type="InterPro" id="IPR015943">
    <property type="entry name" value="WD40/YVTN_repeat-like_dom_sf"/>
</dbReference>
<keyword evidence="3" id="KW-1185">Reference proteome</keyword>
<comment type="caution">
    <text evidence="2">The sequence shown here is derived from an EMBL/GenBank/DDBJ whole genome shotgun (WGS) entry which is preliminary data.</text>
</comment>
<dbReference type="AlphaFoldDB" id="A0AA37Q8E2"/>
<dbReference type="SUPFAM" id="SSF51004">
    <property type="entry name" value="C-terminal (heme d1) domain of cytochrome cd1-nitrite reductase"/>
    <property type="match status" value="1"/>
</dbReference>
<accession>A0AA37Q8E2</accession>
<dbReference type="PANTHER" id="PTHR47197">
    <property type="entry name" value="PROTEIN NIRF"/>
    <property type="match status" value="1"/>
</dbReference>
<feature type="chain" id="PRO_5041373613" description="YncE family protein" evidence="1">
    <location>
        <begin position="16"/>
        <end position="391"/>
    </location>
</feature>
<evidence type="ECO:0008006" key="4">
    <source>
        <dbReference type="Google" id="ProtNLM"/>
    </source>
</evidence>
<dbReference type="Proteomes" id="UP001161325">
    <property type="component" value="Unassembled WGS sequence"/>
</dbReference>
<gene>
    <name evidence="2" type="ORF">rosag_21350</name>
</gene>
<reference evidence="2" key="1">
    <citation type="submission" date="2022-08" db="EMBL/GenBank/DDBJ databases">
        <title>Draft genome sequencing of Roseisolibacter agri AW1220.</title>
        <authorList>
            <person name="Tobiishi Y."/>
            <person name="Tonouchi A."/>
        </authorList>
    </citation>
    <scope>NUCLEOTIDE SEQUENCE</scope>
    <source>
        <strain evidence="2">AW1220</strain>
    </source>
</reference>
<keyword evidence="1" id="KW-0732">Signal</keyword>
<dbReference type="PANTHER" id="PTHR47197:SF3">
    <property type="entry name" value="DIHYDRO-HEME D1 DEHYDROGENASE"/>
    <property type="match status" value="1"/>
</dbReference>
<sequence>MLALALALAAAPAGAQEYVVYVASEATDQIAVVRFGARLGPGGTPLARVEESRPVGMNPMDPDGPHGLGFAPDGRSYFVSTAHGAPYGSLWRFDAATGRTLGRVELGLFPATLQVSPDGATAYVVNFNLHGEMVPSSVSVVALATTATAGSAPGTTDEELVEIARIPTCAMPHGSRLTADGTRHYSACMMDDLLVEIDTRTLGVSRHFLLTKGKEQGMPGAPMVRRGAHAGHDMGGHGMDAPKPGETVCSPTWAQPSADGRSVFVACNKTSEIVEVDVASWSLKRRIPTGEGVYNLAATRDGKLLVGTNKRGQSVSILDAVTGKELARVPTRRKVVHGVAISPDDRYAFVSVEGIGSEPGTLEVIDLQTRQRVASADVGQMAGGVDVRPVR</sequence>
<dbReference type="InterPro" id="IPR011048">
    <property type="entry name" value="Haem_d1_sf"/>
</dbReference>
<evidence type="ECO:0000313" key="3">
    <source>
        <dbReference type="Proteomes" id="UP001161325"/>
    </source>
</evidence>
<organism evidence="2 3">
    <name type="scientific">Roseisolibacter agri</name>
    <dbReference type="NCBI Taxonomy" id="2014610"/>
    <lineage>
        <taxon>Bacteria</taxon>
        <taxon>Pseudomonadati</taxon>
        <taxon>Gemmatimonadota</taxon>
        <taxon>Gemmatimonadia</taxon>
        <taxon>Gemmatimonadales</taxon>
        <taxon>Gemmatimonadaceae</taxon>
        <taxon>Roseisolibacter</taxon>
    </lineage>
</organism>
<dbReference type="Gene3D" id="2.130.10.10">
    <property type="entry name" value="YVTN repeat-like/Quinoprotein amine dehydrogenase"/>
    <property type="match status" value="2"/>
</dbReference>
<dbReference type="InterPro" id="IPR051200">
    <property type="entry name" value="Host-pathogen_enzymatic-act"/>
</dbReference>
<evidence type="ECO:0000256" key="1">
    <source>
        <dbReference type="SAM" id="SignalP"/>
    </source>
</evidence>
<dbReference type="EMBL" id="BRXS01000003">
    <property type="protein sequence ID" value="GLC25622.1"/>
    <property type="molecule type" value="Genomic_DNA"/>
</dbReference>
<evidence type="ECO:0000313" key="2">
    <source>
        <dbReference type="EMBL" id="GLC25622.1"/>
    </source>
</evidence>